<dbReference type="PhylomeDB" id="A0A0G4FBN7"/>
<proteinExistence type="predicted"/>
<feature type="transmembrane region" description="Helical" evidence="6">
    <location>
        <begin position="163"/>
        <end position="181"/>
    </location>
</feature>
<dbReference type="EMBL" id="CDMZ01000260">
    <property type="protein sequence ID" value="CEM10402.1"/>
    <property type="molecule type" value="Genomic_DNA"/>
</dbReference>
<evidence type="ECO:0000256" key="3">
    <source>
        <dbReference type="ARBA" id="ARBA00022989"/>
    </source>
</evidence>
<reference evidence="8" key="1">
    <citation type="submission" date="2014-11" db="EMBL/GenBank/DDBJ databases">
        <authorList>
            <person name="Otto D Thomas"/>
            <person name="Naeem Raeece"/>
        </authorList>
    </citation>
    <scope>NUCLEOTIDE SEQUENCE</scope>
</reference>
<keyword evidence="3 6" id="KW-1133">Transmembrane helix</keyword>
<feature type="transmembrane region" description="Helical" evidence="6">
    <location>
        <begin position="38"/>
        <end position="60"/>
    </location>
</feature>
<feature type="compositionally biased region" description="Gly residues" evidence="5">
    <location>
        <begin position="368"/>
        <end position="384"/>
    </location>
</feature>
<dbReference type="VEuPathDB" id="CryptoDB:Cvel_16188"/>
<evidence type="ECO:0000256" key="2">
    <source>
        <dbReference type="ARBA" id="ARBA00022692"/>
    </source>
</evidence>
<dbReference type="SUPFAM" id="SSF103481">
    <property type="entry name" value="Multidrug resistance efflux transporter EmrE"/>
    <property type="match status" value="1"/>
</dbReference>
<dbReference type="InterPro" id="IPR037185">
    <property type="entry name" value="EmrE-like"/>
</dbReference>
<evidence type="ECO:0000256" key="1">
    <source>
        <dbReference type="ARBA" id="ARBA00004141"/>
    </source>
</evidence>
<organism evidence="8">
    <name type="scientific">Chromera velia CCMP2878</name>
    <dbReference type="NCBI Taxonomy" id="1169474"/>
    <lineage>
        <taxon>Eukaryota</taxon>
        <taxon>Sar</taxon>
        <taxon>Alveolata</taxon>
        <taxon>Colpodellida</taxon>
        <taxon>Chromeraceae</taxon>
        <taxon>Chromera</taxon>
    </lineage>
</organism>
<dbReference type="PANTHER" id="PTHR22911:SF6">
    <property type="entry name" value="SOLUTE CARRIER FAMILY 35 MEMBER G1"/>
    <property type="match status" value="1"/>
</dbReference>
<dbReference type="AlphaFoldDB" id="A0A0G4FBN7"/>
<keyword evidence="4 6" id="KW-0472">Membrane</keyword>
<gene>
    <name evidence="8" type="ORF">Cvel_16188</name>
</gene>
<feature type="compositionally biased region" description="Basic and acidic residues" evidence="5">
    <location>
        <begin position="391"/>
        <end position="402"/>
    </location>
</feature>
<feature type="transmembrane region" description="Helical" evidence="6">
    <location>
        <begin position="188"/>
        <end position="213"/>
    </location>
</feature>
<feature type="transmembrane region" description="Helical" evidence="6">
    <location>
        <begin position="80"/>
        <end position="97"/>
    </location>
</feature>
<feature type="transmembrane region" description="Helical" evidence="6">
    <location>
        <begin position="267"/>
        <end position="295"/>
    </location>
</feature>
<evidence type="ECO:0000313" key="8">
    <source>
        <dbReference type="EMBL" id="CEM10402.1"/>
    </source>
</evidence>
<evidence type="ECO:0000259" key="7">
    <source>
        <dbReference type="Pfam" id="PF00892"/>
    </source>
</evidence>
<name>A0A0G4FBN7_9ALVE</name>
<feature type="transmembrane region" description="Helical" evidence="6">
    <location>
        <begin position="233"/>
        <end position="255"/>
    </location>
</feature>
<comment type="subcellular location">
    <subcellularLocation>
        <location evidence="1">Membrane</location>
        <topology evidence="1">Multi-pass membrane protein</topology>
    </subcellularLocation>
</comment>
<feature type="region of interest" description="Disordered" evidence="5">
    <location>
        <begin position="354"/>
        <end position="402"/>
    </location>
</feature>
<evidence type="ECO:0000256" key="5">
    <source>
        <dbReference type="SAM" id="MobiDB-lite"/>
    </source>
</evidence>
<dbReference type="Pfam" id="PF00892">
    <property type="entry name" value="EamA"/>
    <property type="match status" value="1"/>
</dbReference>
<dbReference type="PANTHER" id="PTHR22911">
    <property type="entry name" value="ACYL-MALONYL CONDENSING ENZYME-RELATED"/>
    <property type="match status" value="1"/>
</dbReference>
<evidence type="ECO:0000256" key="6">
    <source>
        <dbReference type="SAM" id="Phobius"/>
    </source>
</evidence>
<feature type="transmembrane region" description="Helical" evidence="6">
    <location>
        <begin position="315"/>
        <end position="345"/>
    </location>
</feature>
<dbReference type="InterPro" id="IPR000620">
    <property type="entry name" value="EamA_dom"/>
</dbReference>
<dbReference type="Gene3D" id="1.10.3730.20">
    <property type="match status" value="1"/>
</dbReference>
<feature type="transmembrane region" description="Helical" evidence="6">
    <location>
        <begin position="133"/>
        <end position="157"/>
    </location>
</feature>
<feature type="domain" description="EamA" evidence="7">
    <location>
        <begin position="44"/>
        <end position="204"/>
    </location>
</feature>
<accession>A0A0G4FBN7</accession>
<feature type="compositionally biased region" description="Basic and acidic residues" evidence="5">
    <location>
        <begin position="354"/>
        <end position="367"/>
    </location>
</feature>
<dbReference type="GO" id="GO:0016020">
    <property type="term" value="C:membrane"/>
    <property type="evidence" value="ECO:0007669"/>
    <property type="project" value="UniProtKB-SubCell"/>
</dbReference>
<evidence type="ECO:0000256" key="4">
    <source>
        <dbReference type="ARBA" id="ARBA00023136"/>
    </source>
</evidence>
<sequence length="402" mass="42687">MLPLQFRLQPRSVGRRMKRGETGRDGQRRETGGSWWRVFRSLGGLICAALGAFAFSLMALTSELATVHIRNPFLVTSIRGFVQALLCAVVYSFQRIVRRLCRNRRRKGGVLTTAEEEEKVVGLLGPCDLKTFFFLWVGRAFLGGSAATLFIFCLSQLPLGDVSALNSCNPLVAAVIGRVWLKERLHWLVWLAGALTVVGALIIARPPFLAVVLEPVGLTPSDLDVADRPVISRPVAVALAILQALIAATAIVCILDDSVLGRIAGVPLWGGWGMACLVGVCAFGAQGFWTVAVVLEKVGPSAFAMVLDTPFSFVLQALVMGTPLGAGSLVGGSLIVCSVFLLFAVKIYCTPKASSEKEDETASEKVEGGGAEGEGEALGLGDSGSGWPRKALGETDSDGKVN</sequence>
<protein>
    <recommendedName>
        <fullName evidence="7">EamA domain-containing protein</fullName>
    </recommendedName>
</protein>
<keyword evidence="2 6" id="KW-0812">Transmembrane</keyword>